<proteinExistence type="predicted"/>
<feature type="transmembrane region" description="Helical" evidence="1">
    <location>
        <begin position="229"/>
        <end position="247"/>
    </location>
</feature>
<feature type="transmembrane region" description="Helical" evidence="1">
    <location>
        <begin position="340"/>
        <end position="363"/>
    </location>
</feature>
<keyword evidence="1" id="KW-0472">Membrane</keyword>
<dbReference type="PANTHER" id="PTHR38592">
    <property type="entry name" value="BLL4819 PROTEIN"/>
    <property type="match status" value="1"/>
</dbReference>
<dbReference type="PANTHER" id="PTHR38592:SF3">
    <property type="entry name" value="BLL4819 PROTEIN"/>
    <property type="match status" value="1"/>
</dbReference>
<dbReference type="OrthoDB" id="9775975at2"/>
<dbReference type="AlphaFoldDB" id="A0A177NKL7"/>
<dbReference type="EMBL" id="LUUK01000177">
    <property type="protein sequence ID" value="OAI17570.1"/>
    <property type="molecule type" value="Genomic_DNA"/>
</dbReference>
<dbReference type="InterPro" id="IPR014550">
    <property type="entry name" value="UCP028704_OpgC"/>
</dbReference>
<evidence type="ECO:0008006" key="4">
    <source>
        <dbReference type="Google" id="ProtNLM"/>
    </source>
</evidence>
<dbReference type="Pfam" id="PF10129">
    <property type="entry name" value="OpgC_C"/>
    <property type="match status" value="1"/>
</dbReference>
<dbReference type="RefSeq" id="WP_064029522.1">
    <property type="nucleotide sequence ID" value="NZ_LUUK01000177.1"/>
</dbReference>
<feature type="transmembrane region" description="Helical" evidence="1">
    <location>
        <begin position="21"/>
        <end position="38"/>
    </location>
</feature>
<evidence type="ECO:0000313" key="3">
    <source>
        <dbReference type="Proteomes" id="UP000077628"/>
    </source>
</evidence>
<keyword evidence="1" id="KW-0812">Transmembrane</keyword>
<feature type="transmembrane region" description="Helical" evidence="1">
    <location>
        <begin position="50"/>
        <end position="68"/>
    </location>
</feature>
<organism evidence="2 3">
    <name type="scientific">Methylomonas koyamae</name>
    <dbReference type="NCBI Taxonomy" id="702114"/>
    <lineage>
        <taxon>Bacteria</taxon>
        <taxon>Pseudomonadati</taxon>
        <taxon>Pseudomonadota</taxon>
        <taxon>Gammaproteobacteria</taxon>
        <taxon>Methylococcales</taxon>
        <taxon>Methylococcaceae</taxon>
        <taxon>Methylomonas</taxon>
    </lineage>
</organism>
<comment type="caution">
    <text evidence="2">The sequence shown here is derived from an EMBL/GenBank/DDBJ whole genome shotgun (WGS) entry which is preliminary data.</text>
</comment>
<evidence type="ECO:0000313" key="2">
    <source>
        <dbReference type="EMBL" id="OAI17570.1"/>
    </source>
</evidence>
<keyword evidence="3" id="KW-1185">Reference proteome</keyword>
<keyword evidence="1" id="KW-1133">Transmembrane helix</keyword>
<feature type="transmembrane region" description="Helical" evidence="1">
    <location>
        <begin position="200"/>
        <end position="222"/>
    </location>
</feature>
<accession>A0A177NKL7</accession>
<gene>
    <name evidence="2" type="ORF">A1355_07995</name>
</gene>
<reference evidence="3" key="1">
    <citation type="submission" date="2016-03" db="EMBL/GenBank/DDBJ databases">
        <authorList>
            <person name="Heylen K."/>
            <person name="De Vos P."/>
            <person name="Vekeman B."/>
        </authorList>
    </citation>
    <scope>NUCLEOTIDE SEQUENCE [LARGE SCALE GENOMIC DNA]</scope>
    <source>
        <strain evidence="3">R-45383</strain>
    </source>
</reference>
<feature type="transmembrane region" description="Helical" evidence="1">
    <location>
        <begin position="400"/>
        <end position="417"/>
    </location>
</feature>
<dbReference type="Proteomes" id="UP000077628">
    <property type="component" value="Unassembled WGS sequence"/>
</dbReference>
<feature type="transmembrane region" description="Helical" evidence="1">
    <location>
        <begin position="89"/>
        <end position="110"/>
    </location>
</feature>
<feature type="transmembrane region" description="Helical" evidence="1">
    <location>
        <begin position="315"/>
        <end position="334"/>
    </location>
</feature>
<sequence>MGSQLNPVPVRNPQLDFFRGFALMVIFINHMPANPWFWYTPSRFGLSDAAEIFVFLSGFASALAYGRCFERAGLWLGSVRIMHRCGQIYVAHLASFLLMTMICVVGNRWIPETDDIQRLNIGYFFDNTQQAVLDLFSLAYVPNYFDILPMYLVLIMWVPVVWVLTQFHSALAISFSVLIYGAAWYYGWELTADPTTGRPWYFNPFNWQLMFFTGFGLGAGWLRIPGRHWLLLLVCALFVLVSIPLGHEATYRQVAFWAALRTPLEPLLDKSHLGLLRWAHLLALAYLMNQLCKWKPQWLTKGLPRLIIKMGQQSLPIFLCCMGLSYIGGIALDWCGRDAASAALVNLAGLGLMLIMAQVLAWLDSKPWKLPANHNIANASSFESSLVTINSVSSTWGKQALLLPLLIGLAVLPLLMVPTEAPVDPSSAGVIAQSPAGDDFQKVNAVVPADDPNWALEHQQPF</sequence>
<dbReference type="STRING" id="702114.A1355_07995"/>
<feature type="transmembrane region" description="Helical" evidence="1">
    <location>
        <begin position="171"/>
        <end position="188"/>
    </location>
</feature>
<protein>
    <recommendedName>
        <fullName evidence="4">OpgC protein</fullName>
    </recommendedName>
</protein>
<evidence type="ECO:0000256" key="1">
    <source>
        <dbReference type="SAM" id="Phobius"/>
    </source>
</evidence>
<name>A0A177NKL7_9GAMM</name>
<feature type="transmembrane region" description="Helical" evidence="1">
    <location>
        <begin position="144"/>
        <end position="164"/>
    </location>
</feature>